<feature type="domain" description="PKD" evidence="7">
    <location>
        <begin position="2983"/>
        <end position="3004"/>
    </location>
</feature>
<evidence type="ECO:0000256" key="3">
    <source>
        <dbReference type="ARBA" id="ARBA00022737"/>
    </source>
</evidence>
<feature type="domain" description="PKD" evidence="7">
    <location>
        <begin position="1013"/>
        <end position="1042"/>
    </location>
</feature>
<feature type="domain" description="PKD" evidence="7">
    <location>
        <begin position="399"/>
        <end position="435"/>
    </location>
</feature>
<evidence type="ECO:0000256" key="2">
    <source>
        <dbReference type="ARBA" id="ARBA00022692"/>
    </source>
</evidence>
<evidence type="ECO:0000313" key="8">
    <source>
        <dbReference type="EMBL" id="PSK85603.1"/>
    </source>
</evidence>
<feature type="domain" description="PKD" evidence="7">
    <location>
        <begin position="1445"/>
        <end position="1475"/>
    </location>
</feature>
<feature type="domain" description="PKD" evidence="7">
    <location>
        <begin position="2898"/>
        <end position="2923"/>
    </location>
</feature>
<dbReference type="SMART" id="SM00089">
    <property type="entry name" value="PKD"/>
    <property type="match status" value="32"/>
</dbReference>
<feature type="domain" description="PKD" evidence="7">
    <location>
        <begin position="1785"/>
        <end position="1808"/>
    </location>
</feature>
<feature type="domain" description="PKD" evidence="7">
    <location>
        <begin position="1954"/>
        <end position="1988"/>
    </location>
</feature>
<dbReference type="GO" id="GO:0006816">
    <property type="term" value="P:calcium ion transport"/>
    <property type="evidence" value="ECO:0007669"/>
    <property type="project" value="TreeGrafter"/>
</dbReference>
<sequence>MGARQIKSHKGKYTFFLLLISLLLFGRNSANAQVCDLVSGKFAGIQVDGFCAPVNAYEAKAVYNVLKPASQISNTLTVKFDYGDGTVNTVAATINSDPSNPKKSIITAVDSHVYPSTPNGSCVYTTTTVLLVDGVECNNTSATQQVTVWDKDDSNGGSINIYPYEVQVCVGQDTTITFQDQSIWNCTKPPVDKPNYQDRITKFTYGTDNNPSNRIPGIELIRPDGVIKHPGNYSVEGDTTHYGYIADGPYAPKNQSWQVHVPVTDSTDVGKVFEIRLDNWNFCNPYPDNDPVSGFARIVIIDKPWPKITPVSPVCSADAPFNLVVTGRNVTGAGTWSGPGVSSTGLFDPSKANIGTNQIIYTEVNNGGCEGVDTTYITVKQSPNLNFSLSDTEGCEPLVVYMTNNSTNTDNYEWDFGDGTTYNTTTNETVSNIYTVGNGDETFTITLNGVNNNGCISTQSKQVLVHDTQKIGIAASDSAICAPQKIKFWAVGGGSGSVNTHDRYWDFEEDGTYIKKTNPIVEFDNQTGENDTVTVSLITVSQYGCRDTAYLDIIVYPNLGAHSTLGDPIDLCLGSTIELNGHPNSKIKNLSSSWTSTNNGLDYLTDKKPYKDSIVHFLGSDPSGSVPFNVRYIVSTKVCADTVDFNLNVADLNVTLPDTVVGCTGEPLEMVPTITGGSGNYVSHSWTGTDASYLDNPNVQNPNFVAGTPGIYHLDYSVSDDAGCSDNASTVVKILEMPTSNAGADQDTCGLVADLHANQSPIYPAHWVQLSGPGTSTFSNTSAPASGVTVSSYGTYEFGWTVVNQTCEAVDTVVVNFIQIPTPNAGPDDSVCGLQYNLSGSAALGNGFWTQVSGPGTATFEFSDRNNTLVDVDQQGSYVFRWTDDNGNGCSSSDDVTIDFVAYPDPFISVPDTSGCSPYTLQMSDGGTVGGSTYIWDYGDGKRDTVYTADPVSHTYHNTSSGLMNFVITLTIQNGTCETSTQQEITVKPDFLVGSPVHFEGCNPSTFGFVNANPGATWWNWDFGDGSANSSQQSPSHTFTSPTGNDTTFVVRLTGESSFGCIDTVDNTVTVYQRAVAAFSASDTVGCNPLAVDFTNQSQHADQYLWTFDDGMSSLDTDPPHTFSNGTDTNASFRVRLIATNSSSCSDTAFQNILVHPIPVTSFDMDYLPGCSPVPATFTNKTTGAIKYLWDFDDGQSSSDFNTTHDFINDSTYIRYFRVRLTATNTYGCINSLMREVTVYPTQHFDFSIMPDTACSPANVIMVADPGAYTYTWDFGDGRVNPSNKYLASHTYTNSTGTDAVYTVKLNSSSFYGCKDSTTHQMLVKPEVKADITLSDNYGCDPLVVNIQNNSLNGDYFYWDYGDGRKDTTGYAANYSVTYTNPNLTPVVYNLKLVVESAEGCRDSVSYPIQVLPGVTAGFSVDTVGCSPLVADFVNTATGAYTMHWDFGDGTVDDTNFNPQHIYNATGNAESQFTVMQVARSSGGCLDTAYATMHVYPVDKVYFNISDTTGCTPLNTTLHNTSPDGVSYEVDYGDGTTETLTTATDLTHQYLNTGTSPQTYNLVVKSTNSFGCQDSVVKSIVVYPNVTASFTADTAGCAPFVVDFTNTSTGAFSYEWDFGDGGSKEYVKDPVRIFNNYGLSDTIYNVSLAATSLYGCSDTAHQAFLVAPAPVADLNAPNYTGCSPFTFEGTNVSTGATTYYWDFGDGATQTTNSLGNITHLYTNNTTTPVTYNLKLKAVNSLGCSDSLTVSIRVLPKVTADFAPDTTGCSILDVQFRNLSTNAQQFEWDFGDGSGINYTADPSHRYETAPGVDADNTVKLISKSYYGCVDSITRNVHVWGSPQANFSMWVTNVTADTTTVEFTNLSNGAVSYVLDYGDGNTVSLGSWGTETHKFVSPTATTSYSITLTATSASGCTDAVTQVLATDNLPQIVFDPDTVGCSPVVVQFRNSSTFATSYTWKFGDGTPDVHLTNPKHTFENNGTTDQTYTVWLIGTTPYGKTDSVSHTVTVYANPQASFNIPIVSGCSPFDAIFENNSTGATTYTWDFGDSAKDTTYVSPATLSHTYVNATPYPQSYQVTLTATSANGCTSTANDNVLATPGVQAAFTSATDGCAPLNVQFENNSVGAYYYLWDFGDGSSPSSQMDPSHTFYNLTDRDTVYTVKMVAYTSDGCKDSLTENITVYGTPNIDLTYSATNGCAPFNVEITDNSTPGTTMTYDWGDGTPKQVTTAPKNITHEYKNTSLQTISRRMKVTATSPYGCESTSEHVFVVYPQVTAGFNMNPTAGCSPLRVQFTNTALAESYLDWDFGDGSNATSANPQHVFVNTSNLIDQVFNVRQIATSVNGCADTLQQAVTVHPAPEIKVSVSDTVGCAPLTVRVDNLSLSGQAYTVKYGDGVTETINSGGYATHTYTASHSAEQFYKMVIQGDNPFGCTDSIVKNIHLYPTVTADFVSDTQGCSPLPVRFQNTSQGAFSYEWKFDDGTTDFTENPVRVFENNTPNDSINTVQLVAYNNYGCSDTTSQTITVSPAPIADIAVSSAEGCAPFTVNVTNNSYLGYTFHWVYGDGTDEYTAAGQSVSHTYENTGVTPVYYDLKLVVETLNGCRDSVIRKITVLPEVKTAMVLDTIGCSPLFTTLQNLTTGAQQFVWDYGDGTPTSTAYNPSHTFVNMSTTNDTIYTVKLVAKSFYGCEDSTYQDVTVLASPHADFTVDKTTGCGPLDIQLENQSVGGVTYTVKYGDGTEENIAEGAIVNHTYHNTTSQAVSYSLRVLVESATGCVDSMTTRIEVLPELNAAFSSDSIGCAPLGIRFNNESSGATAYQWDFDDGSAVENFTSPYHLFDNSSFADTIYNVKLLAYSPYGCVDSTMKDITVHPTPNADISAIDVEGCTPFDAMFSNHTTGADSYAWDFGDGTTSTTSDTLVNHTYVNANPMVQSYHIWVKASNNFGCSDDAYESVQVNPFVKAAFSADTVGCSPLTLDFKNLSEGAYSYEWYFGDGSGVYRSTNPSHTFVNSSQKDTIFHVMLISMSRYGCSDTARMDIRVYPTPVASFSVNSLGGCAPYTLEITDQSVGAENYLWKFGDGTTSTDDEENFTHDYLNSGQTTVSYPLTLQVENEIGCKSSYTADIEVHPMVAADFQPDKNEGCSPLTVSFSNLSTGGATYYWDFADASFSSEFQPRHTFVNTTSKDSVFMVQLVATSVNGCTDTISKSILVHPTPQTAFSVDPQVQTFPDKTVQITNETPGGPWDYVWNFGDMTEEVEGDVTSHDFEEPGNYDITLTASSDFCSQKVVQRVTVLAGPPSAVFEPDTAGCPPLRVQFRNQSENGFRYVWDFGDGNYSTQKTPDHTFFAEGTYNVHLQVFNQVGDVAESEKQIVVYPAVRAYFNLYPSRVKIPGEKVSFSNFSENADNYLWDFGDGDTSTVYEPEHEYQKEGVFPVTLIATSKFGCVDTFTVSQGVETYSDAKVSVPNAFMPSKDGPNGGKYTPGDRYNHVFYPVVAKGDIEQYQMQIFNRWGNLMFLSNDIDIGWDGYYNGELASPGVYIWRIKCTFKDGSQIIKAGDVTLLQ</sequence>
<feature type="domain" description="PKD" evidence="7">
    <location>
        <begin position="2033"/>
        <end position="2077"/>
    </location>
</feature>
<dbReference type="InterPro" id="IPR000601">
    <property type="entry name" value="PKD_dom"/>
</dbReference>
<keyword evidence="6" id="KW-0732">Signal</keyword>
<keyword evidence="5" id="KW-0472">Membrane</keyword>
<dbReference type="Gene3D" id="2.60.40.10">
    <property type="entry name" value="Immunoglobulins"/>
    <property type="match status" value="33"/>
</dbReference>
<comment type="caution">
    <text evidence="8">The sequence shown here is derived from an EMBL/GenBank/DDBJ whole genome shotgun (WGS) entry which is preliminary data.</text>
</comment>
<evidence type="ECO:0000313" key="9">
    <source>
        <dbReference type="Proteomes" id="UP000240621"/>
    </source>
</evidence>
<name>A0A2P8CL01_9BACT</name>
<feature type="domain" description="PKD" evidence="7">
    <location>
        <begin position="1686"/>
        <end position="1733"/>
    </location>
</feature>
<feature type="domain" description="PKD" evidence="7">
    <location>
        <begin position="3069"/>
        <end position="3103"/>
    </location>
</feature>
<feature type="domain" description="PKD" evidence="7">
    <location>
        <begin position="3402"/>
        <end position="3438"/>
    </location>
</feature>
<dbReference type="CDD" id="cd00146">
    <property type="entry name" value="PKD"/>
    <property type="match status" value="8"/>
</dbReference>
<feature type="chain" id="PRO_5015187976" evidence="6">
    <location>
        <begin position="33"/>
        <end position="3557"/>
    </location>
</feature>
<feature type="domain" description="PKD" evidence="7">
    <location>
        <begin position="2542"/>
        <end position="2586"/>
    </location>
</feature>
<dbReference type="PANTHER" id="PTHR46730:SF4">
    <property type="entry name" value="POLYCYSTIC KIDNEY DISEASE PROTEIN 1-LIKE 1"/>
    <property type="match status" value="1"/>
</dbReference>
<comment type="subcellular location">
    <subcellularLocation>
        <location evidence="1">Membrane</location>
        <topology evidence="1">Multi-pass membrane protein</topology>
    </subcellularLocation>
</comment>
<feature type="domain" description="PKD" evidence="7">
    <location>
        <begin position="1265"/>
        <end position="1295"/>
    </location>
</feature>
<feature type="domain" description="PKD" evidence="7">
    <location>
        <begin position="2642"/>
        <end position="2662"/>
    </location>
</feature>
<proteinExistence type="predicted"/>
<evidence type="ECO:0000256" key="6">
    <source>
        <dbReference type="SAM" id="SignalP"/>
    </source>
</evidence>
<gene>
    <name evidence="8" type="ORF">CLV93_101567</name>
</gene>
<dbReference type="GO" id="GO:0005261">
    <property type="term" value="F:monoatomic cation channel activity"/>
    <property type="evidence" value="ECO:0007669"/>
    <property type="project" value="TreeGrafter"/>
</dbReference>
<feature type="domain" description="PKD" evidence="7">
    <location>
        <begin position="904"/>
        <end position="969"/>
    </location>
</feature>
<evidence type="ECO:0000259" key="7">
    <source>
        <dbReference type="PROSITE" id="PS50093"/>
    </source>
</evidence>
<dbReference type="GO" id="GO:0005886">
    <property type="term" value="C:plasma membrane"/>
    <property type="evidence" value="ECO:0007669"/>
    <property type="project" value="TreeGrafter"/>
</dbReference>
<keyword evidence="2" id="KW-0812">Transmembrane</keyword>
<feature type="domain" description="PKD" evidence="7">
    <location>
        <begin position="3321"/>
        <end position="3375"/>
    </location>
</feature>
<keyword evidence="4" id="KW-1133">Transmembrane helix</keyword>
<feature type="signal peptide" evidence="6">
    <location>
        <begin position="1"/>
        <end position="32"/>
    </location>
</feature>
<feature type="domain" description="PKD" evidence="7">
    <location>
        <begin position="1188"/>
        <end position="1213"/>
    </location>
</feature>
<dbReference type="EMBL" id="PYGC01000001">
    <property type="protein sequence ID" value="PSK85603.1"/>
    <property type="molecule type" value="Genomic_DNA"/>
</dbReference>
<feature type="domain" description="PKD" evidence="7">
    <location>
        <begin position="1522"/>
        <end position="1555"/>
    </location>
</feature>
<feature type="domain" description="PKD" evidence="7">
    <location>
        <begin position="2128"/>
        <end position="2148"/>
    </location>
</feature>
<dbReference type="PROSITE" id="PS50093">
    <property type="entry name" value="PKD"/>
    <property type="match status" value="21"/>
</dbReference>
<evidence type="ECO:0000256" key="1">
    <source>
        <dbReference type="ARBA" id="ARBA00004141"/>
    </source>
</evidence>
<dbReference type="PANTHER" id="PTHR46730">
    <property type="entry name" value="POLYCYSTIN-1"/>
    <property type="match status" value="1"/>
</dbReference>
<dbReference type="InterPro" id="IPR022409">
    <property type="entry name" value="PKD/Chitinase_dom"/>
</dbReference>
<accession>A0A2P8CL01</accession>
<evidence type="ECO:0000256" key="4">
    <source>
        <dbReference type="ARBA" id="ARBA00022989"/>
    </source>
</evidence>
<dbReference type="Pfam" id="PF13585">
    <property type="entry name" value="CHU_C"/>
    <property type="match status" value="1"/>
</dbReference>
<evidence type="ECO:0000256" key="5">
    <source>
        <dbReference type="ARBA" id="ARBA00023136"/>
    </source>
</evidence>
<dbReference type="Proteomes" id="UP000240621">
    <property type="component" value="Unassembled WGS sequence"/>
</dbReference>
<dbReference type="SUPFAM" id="SSF49299">
    <property type="entry name" value="PKD domain"/>
    <property type="match status" value="32"/>
</dbReference>
<keyword evidence="3" id="KW-0677">Repeat</keyword>
<dbReference type="Pfam" id="PF18911">
    <property type="entry name" value="PKD_4"/>
    <property type="match status" value="9"/>
</dbReference>
<dbReference type="InterPro" id="IPR013783">
    <property type="entry name" value="Ig-like_fold"/>
</dbReference>
<dbReference type="InterPro" id="IPR035986">
    <property type="entry name" value="PKD_dom_sf"/>
</dbReference>
<protein>
    <submittedName>
        <fullName evidence="8">Gliding motility-associated-like protein</fullName>
    </submittedName>
</protein>
<organism evidence="8 9">
    <name type="scientific">Prolixibacter denitrificans</name>
    <dbReference type="NCBI Taxonomy" id="1541063"/>
    <lineage>
        <taxon>Bacteria</taxon>
        <taxon>Pseudomonadati</taxon>
        <taxon>Bacteroidota</taxon>
        <taxon>Bacteroidia</taxon>
        <taxon>Marinilabiliales</taxon>
        <taxon>Prolixibacteraceae</taxon>
        <taxon>Prolixibacter</taxon>
    </lineage>
</organism>
<reference evidence="8 9" key="1">
    <citation type="submission" date="2018-03" db="EMBL/GenBank/DDBJ databases">
        <title>Genomic Encyclopedia of Archaeal and Bacterial Type Strains, Phase II (KMG-II): from individual species to whole genera.</title>
        <authorList>
            <person name="Goeker M."/>
        </authorList>
    </citation>
    <scope>NUCLEOTIDE SEQUENCE [LARGE SCALE GENOMIC DNA]</scope>
    <source>
        <strain evidence="8 9">DSM 27267</strain>
    </source>
</reference>
<feature type="domain" description="PKD" evidence="7">
    <location>
        <begin position="2303"/>
        <end position="2320"/>
    </location>
</feature>
<feature type="domain" description="PKD" evidence="7">
    <location>
        <begin position="3227"/>
        <end position="3275"/>
    </location>
</feature>